<evidence type="ECO:0000313" key="2">
    <source>
        <dbReference type="Proteomes" id="UP001177003"/>
    </source>
</evidence>
<dbReference type="EMBL" id="OX465084">
    <property type="protein sequence ID" value="CAI9299813.1"/>
    <property type="molecule type" value="Genomic_DNA"/>
</dbReference>
<organism evidence="1 2">
    <name type="scientific">Lactuca saligna</name>
    <name type="common">Willowleaf lettuce</name>
    <dbReference type="NCBI Taxonomy" id="75948"/>
    <lineage>
        <taxon>Eukaryota</taxon>
        <taxon>Viridiplantae</taxon>
        <taxon>Streptophyta</taxon>
        <taxon>Embryophyta</taxon>
        <taxon>Tracheophyta</taxon>
        <taxon>Spermatophyta</taxon>
        <taxon>Magnoliopsida</taxon>
        <taxon>eudicotyledons</taxon>
        <taxon>Gunneridae</taxon>
        <taxon>Pentapetalae</taxon>
        <taxon>asterids</taxon>
        <taxon>campanulids</taxon>
        <taxon>Asterales</taxon>
        <taxon>Asteraceae</taxon>
        <taxon>Cichorioideae</taxon>
        <taxon>Cichorieae</taxon>
        <taxon>Lactucinae</taxon>
        <taxon>Lactuca</taxon>
    </lineage>
</organism>
<evidence type="ECO:0000313" key="1">
    <source>
        <dbReference type="EMBL" id="CAI9299813.1"/>
    </source>
</evidence>
<reference evidence="1" key="1">
    <citation type="submission" date="2023-04" db="EMBL/GenBank/DDBJ databases">
        <authorList>
            <person name="Vijverberg K."/>
            <person name="Xiong W."/>
            <person name="Schranz E."/>
        </authorList>
    </citation>
    <scope>NUCLEOTIDE SEQUENCE</scope>
</reference>
<dbReference type="AlphaFoldDB" id="A0AA35ZVU3"/>
<keyword evidence="2" id="KW-1185">Reference proteome</keyword>
<name>A0AA35ZVU3_LACSI</name>
<dbReference type="Proteomes" id="UP001177003">
    <property type="component" value="Chromosome 8"/>
</dbReference>
<protein>
    <submittedName>
        <fullName evidence="1">Uncharacterized protein</fullName>
    </submittedName>
</protein>
<accession>A0AA35ZVU3</accession>
<sequence length="149" mass="17049">MVVIVHEVSEKKRVRKQKDVNVDRTEVLEMVSDKNGGCGGDFWQIVVYFHFGLGFSTTKLTSSSPSSAGFFFFECTWKIPDNDGLLLPYTLFYIDAIEGERRLLSHSRPPATATKTKVLTFNFGFRLEFYQKKNSRSRLTSYRKSGGKK</sequence>
<gene>
    <name evidence="1" type="ORF">LSALG_LOCUS38499</name>
</gene>
<proteinExistence type="predicted"/>